<organism evidence="2 3">
    <name type="scientific">Acinetobacter oleivorans (strain JCM 16667 / KCTC 23045 / DR1)</name>
    <dbReference type="NCBI Taxonomy" id="436717"/>
    <lineage>
        <taxon>Bacteria</taxon>
        <taxon>Pseudomonadati</taxon>
        <taxon>Pseudomonadota</taxon>
        <taxon>Gammaproteobacteria</taxon>
        <taxon>Moraxellales</taxon>
        <taxon>Moraxellaceae</taxon>
        <taxon>Acinetobacter</taxon>
    </lineage>
</organism>
<name>A0AAN0P9V5_ACISD</name>
<evidence type="ECO:0000313" key="3">
    <source>
        <dbReference type="Proteomes" id="UP000000392"/>
    </source>
</evidence>
<accession>A0AAN0P9V5</accession>
<evidence type="ECO:0000313" key="2">
    <source>
        <dbReference type="EMBL" id="ADI91521.1"/>
    </source>
</evidence>
<sequence length="80" mass="9096">MSELLVCKEVLPDHCQMIMVVEREKVDRLTHKNQHAQGVPLPFRRRGGTQGCPQKRKTFSCALGIRPVKADWRCRPAGKA</sequence>
<gene>
    <name evidence="2" type="ordered locus">AOLE_13170</name>
</gene>
<feature type="region of interest" description="Disordered" evidence="1">
    <location>
        <begin position="31"/>
        <end position="51"/>
    </location>
</feature>
<dbReference type="KEGG" id="acd:AOLE_13170"/>
<dbReference type="Proteomes" id="UP000000392">
    <property type="component" value="Chromosome"/>
</dbReference>
<dbReference type="EMBL" id="CP002080">
    <property type="protein sequence ID" value="ADI91521.1"/>
    <property type="molecule type" value="Genomic_DNA"/>
</dbReference>
<evidence type="ECO:0000256" key="1">
    <source>
        <dbReference type="SAM" id="MobiDB-lite"/>
    </source>
</evidence>
<reference evidence="2 3" key="1">
    <citation type="journal article" date="2010" name="J. Bacteriol.">
        <title>Complete genome sequence of the diesel-degrading Acinetobacter sp. strain DR1.</title>
        <authorList>
            <person name="Jung J."/>
            <person name="Baek J.H."/>
            <person name="Park W."/>
        </authorList>
    </citation>
    <scope>NUCLEOTIDE SEQUENCE [LARGE SCALE GENOMIC DNA]</scope>
    <source>
        <strain evidence="3">JCM 16667 / KCTC 23045 / DR1</strain>
    </source>
</reference>
<proteinExistence type="predicted"/>
<protein>
    <submittedName>
        <fullName evidence="2">Uncharacterized protein</fullName>
    </submittedName>
</protein>
<dbReference type="AlphaFoldDB" id="A0AAN0P9V5"/>